<dbReference type="AlphaFoldDB" id="A0A072UVZ9"/>
<evidence type="ECO:0000313" key="2">
    <source>
        <dbReference type="EnsemblPlants" id="KEH33777"/>
    </source>
</evidence>
<gene>
    <name evidence="1" type="ordered locus">MTR_3g452690</name>
</gene>
<keyword evidence="3" id="KW-1185">Reference proteome</keyword>
<accession>A0A072UVZ9</accession>
<sequence>MAANSNSNIETLKEKEDEVIYDAEPISCKFSKGFTAEWMNNWEIKETPRSNGSRIDRTYHHKKRRLTLRSMIAVQNYEILGILPQRKRKTEVKGKGVIIADVENNESLAKKPKEHDENMSIPVEEFLTEARYNLLHWFDH</sequence>
<evidence type="ECO:0000313" key="1">
    <source>
        <dbReference type="EMBL" id="KEH33777.1"/>
    </source>
</evidence>
<reference evidence="1 3" key="2">
    <citation type="journal article" date="2014" name="BMC Genomics">
        <title>An improved genome release (version Mt4.0) for the model legume Medicago truncatula.</title>
        <authorList>
            <person name="Tang H."/>
            <person name="Krishnakumar V."/>
            <person name="Bidwell S."/>
            <person name="Rosen B."/>
            <person name="Chan A."/>
            <person name="Zhou S."/>
            <person name="Gentzbittel L."/>
            <person name="Childs K.L."/>
            <person name="Yandell M."/>
            <person name="Gundlach H."/>
            <person name="Mayer K.F."/>
            <person name="Schwartz D.C."/>
            <person name="Town C.D."/>
        </authorList>
    </citation>
    <scope>GENOME REANNOTATION</scope>
    <source>
        <strain evidence="1">A17</strain>
        <strain evidence="2 3">cv. Jemalong A17</strain>
    </source>
</reference>
<dbReference type="EMBL" id="CM001219">
    <property type="protein sequence ID" value="KEH33777.1"/>
    <property type="molecule type" value="Genomic_DNA"/>
</dbReference>
<organism evidence="1 3">
    <name type="scientific">Medicago truncatula</name>
    <name type="common">Barrel medic</name>
    <name type="synonym">Medicago tribuloides</name>
    <dbReference type="NCBI Taxonomy" id="3880"/>
    <lineage>
        <taxon>Eukaryota</taxon>
        <taxon>Viridiplantae</taxon>
        <taxon>Streptophyta</taxon>
        <taxon>Embryophyta</taxon>
        <taxon>Tracheophyta</taxon>
        <taxon>Spermatophyta</taxon>
        <taxon>Magnoliopsida</taxon>
        <taxon>eudicotyledons</taxon>
        <taxon>Gunneridae</taxon>
        <taxon>Pentapetalae</taxon>
        <taxon>rosids</taxon>
        <taxon>fabids</taxon>
        <taxon>Fabales</taxon>
        <taxon>Fabaceae</taxon>
        <taxon>Papilionoideae</taxon>
        <taxon>50 kb inversion clade</taxon>
        <taxon>NPAAA clade</taxon>
        <taxon>Hologalegina</taxon>
        <taxon>IRL clade</taxon>
        <taxon>Trifolieae</taxon>
        <taxon>Medicago</taxon>
    </lineage>
</organism>
<dbReference type="Proteomes" id="UP000002051">
    <property type="component" value="Chromosome 3"/>
</dbReference>
<reference evidence="2" key="3">
    <citation type="submission" date="2015-04" db="UniProtKB">
        <authorList>
            <consortium name="EnsemblPlants"/>
        </authorList>
    </citation>
    <scope>IDENTIFICATION</scope>
    <source>
        <strain evidence="2">cv. Jemalong A17</strain>
    </source>
</reference>
<name>A0A072UVZ9_MEDTR</name>
<dbReference type="EnsemblPlants" id="KEH33777">
    <property type="protein sequence ID" value="KEH33777"/>
    <property type="gene ID" value="MTR_3g452690"/>
</dbReference>
<reference evidence="1 3" key="1">
    <citation type="journal article" date="2011" name="Nature">
        <title>The Medicago genome provides insight into the evolution of rhizobial symbioses.</title>
        <authorList>
            <person name="Young N.D."/>
            <person name="Debelle F."/>
            <person name="Oldroyd G.E."/>
            <person name="Geurts R."/>
            <person name="Cannon S.B."/>
            <person name="Udvardi M.K."/>
            <person name="Benedito V.A."/>
            <person name="Mayer K.F."/>
            <person name="Gouzy J."/>
            <person name="Schoof H."/>
            <person name="Van de Peer Y."/>
            <person name="Proost S."/>
            <person name="Cook D.R."/>
            <person name="Meyers B.C."/>
            <person name="Spannagl M."/>
            <person name="Cheung F."/>
            <person name="De Mita S."/>
            <person name="Krishnakumar V."/>
            <person name="Gundlach H."/>
            <person name="Zhou S."/>
            <person name="Mudge J."/>
            <person name="Bharti A.K."/>
            <person name="Murray J.D."/>
            <person name="Naoumkina M.A."/>
            <person name="Rosen B."/>
            <person name="Silverstein K.A."/>
            <person name="Tang H."/>
            <person name="Rombauts S."/>
            <person name="Zhao P.X."/>
            <person name="Zhou P."/>
            <person name="Barbe V."/>
            <person name="Bardou P."/>
            <person name="Bechner M."/>
            <person name="Bellec A."/>
            <person name="Berger A."/>
            <person name="Berges H."/>
            <person name="Bidwell S."/>
            <person name="Bisseling T."/>
            <person name="Choisne N."/>
            <person name="Couloux A."/>
            <person name="Denny R."/>
            <person name="Deshpande S."/>
            <person name="Dai X."/>
            <person name="Doyle J.J."/>
            <person name="Dudez A.M."/>
            <person name="Farmer A.D."/>
            <person name="Fouteau S."/>
            <person name="Franken C."/>
            <person name="Gibelin C."/>
            <person name="Gish J."/>
            <person name="Goldstein S."/>
            <person name="Gonzalez A.J."/>
            <person name="Green P.J."/>
            <person name="Hallab A."/>
            <person name="Hartog M."/>
            <person name="Hua A."/>
            <person name="Humphray S.J."/>
            <person name="Jeong D.H."/>
            <person name="Jing Y."/>
            <person name="Jocker A."/>
            <person name="Kenton S.M."/>
            <person name="Kim D.J."/>
            <person name="Klee K."/>
            <person name="Lai H."/>
            <person name="Lang C."/>
            <person name="Lin S."/>
            <person name="Macmil S.L."/>
            <person name="Magdelenat G."/>
            <person name="Matthews L."/>
            <person name="McCorrison J."/>
            <person name="Monaghan E.L."/>
            <person name="Mun J.H."/>
            <person name="Najar F.Z."/>
            <person name="Nicholson C."/>
            <person name="Noirot C."/>
            <person name="O'Bleness M."/>
            <person name="Paule C.R."/>
            <person name="Poulain J."/>
            <person name="Prion F."/>
            <person name="Qin B."/>
            <person name="Qu C."/>
            <person name="Retzel E.F."/>
            <person name="Riddle C."/>
            <person name="Sallet E."/>
            <person name="Samain S."/>
            <person name="Samson N."/>
            <person name="Sanders I."/>
            <person name="Saurat O."/>
            <person name="Scarpelli C."/>
            <person name="Schiex T."/>
            <person name="Segurens B."/>
            <person name="Severin A.J."/>
            <person name="Sherrier D.J."/>
            <person name="Shi R."/>
            <person name="Sims S."/>
            <person name="Singer S.R."/>
            <person name="Sinharoy S."/>
            <person name="Sterck L."/>
            <person name="Viollet A."/>
            <person name="Wang B.B."/>
            <person name="Wang K."/>
            <person name="Wang M."/>
            <person name="Wang X."/>
            <person name="Warfsmann J."/>
            <person name="Weissenbach J."/>
            <person name="White D.D."/>
            <person name="White J.D."/>
            <person name="Wiley G.B."/>
            <person name="Wincker P."/>
            <person name="Xing Y."/>
            <person name="Yang L."/>
            <person name="Yao Z."/>
            <person name="Ying F."/>
            <person name="Zhai J."/>
            <person name="Zhou L."/>
            <person name="Zuber A."/>
            <person name="Denarie J."/>
            <person name="Dixon R.A."/>
            <person name="May G.D."/>
            <person name="Schwartz D.C."/>
            <person name="Rogers J."/>
            <person name="Quetier F."/>
            <person name="Town C.D."/>
            <person name="Roe B.A."/>
        </authorList>
    </citation>
    <scope>NUCLEOTIDE SEQUENCE [LARGE SCALE GENOMIC DNA]</scope>
    <source>
        <strain evidence="1">A17</strain>
        <strain evidence="2 3">cv. Jemalong A17</strain>
    </source>
</reference>
<proteinExistence type="predicted"/>
<dbReference type="HOGENOM" id="CLU_1838090_0_0_1"/>
<evidence type="ECO:0000313" key="3">
    <source>
        <dbReference type="Proteomes" id="UP000002051"/>
    </source>
</evidence>
<protein>
    <submittedName>
        <fullName evidence="1 2">Uncharacterized protein</fullName>
    </submittedName>
</protein>